<dbReference type="SUPFAM" id="SSF52540">
    <property type="entry name" value="P-loop containing nucleoside triphosphate hydrolases"/>
    <property type="match status" value="1"/>
</dbReference>
<dbReference type="AlphaFoldDB" id="A0A6M0SFB9"/>
<dbReference type="InterPro" id="IPR027417">
    <property type="entry name" value="P-loop_NTPase"/>
</dbReference>
<accession>A0A6M0SFB9</accession>
<dbReference type="EMBL" id="QZCE01000002">
    <property type="protein sequence ID" value="NEZ66342.1"/>
    <property type="molecule type" value="Genomic_DNA"/>
</dbReference>
<evidence type="ECO:0000313" key="2">
    <source>
        <dbReference type="EMBL" id="NEZ66342.1"/>
    </source>
</evidence>
<dbReference type="Proteomes" id="UP000473574">
    <property type="component" value="Unassembled WGS sequence"/>
</dbReference>
<protein>
    <submittedName>
        <fullName evidence="2">Cobalamin biosynthesis protein CobQ</fullName>
    </submittedName>
</protein>
<feature type="region of interest" description="Disordered" evidence="1">
    <location>
        <begin position="1"/>
        <end position="28"/>
    </location>
</feature>
<organism evidence="2 3">
    <name type="scientific">Adonisia turfae CCMR0082</name>
    <dbReference type="NCBI Taxonomy" id="2304604"/>
    <lineage>
        <taxon>Bacteria</taxon>
        <taxon>Bacillati</taxon>
        <taxon>Cyanobacteriota</taxon>
        <taxon>Adonisia</taxon>
        <taxon>Adonisia turfae</taxon>
    </lineage>
</organism>
<evidence type="ECO:0000256" key="1">
    <source>
        <dbReference type="SAM" id="MobiDB-lite"/>
    </source>
</evidence>
<name>A0A6M0SFB9_9CYAN</name>
<dbReference type="RefSeq" id="WP_163668404.1">
    <property type="nucleotide sequence ID" value="NZ_QZCE01000002.1"/>
</dbReference>
<reference evidence="2 3" key="1">
    <citation type="journal article" date="2020" name="Microb. Ecol.">
        <title>Ecogenomics of the Marine Benthic Filamentous Cyanobacterium Adonisia.</title>
        <authorList>
            <person name="Walter J.M."/>
            <person name="Coutinho F.H."/>
            <person name="Leomil L."/>
            <person name="Hargreaves P.I."/>
            <person name="Campeao M.E."/>
            <person name="Vieira V.V."/>
            <person name="Silva B.S."/>
            <person name="Fistarol G.O."/>
            <person name="Salomon P.S."/>
            <person name="Sawabe T."/>
            <person name="Mino S."/>
            <person name="Hosokawa M."/>
            <person name="Miyashita H."/>
            <person name="Maruyama F."/>
            <person name="van Verk M.C."/>
            <person name="Dutilh B.E."/>
            <person name="Thompson C.C."/>
            <person name="Thompson F.L."/>
        </authorList>
    </citation>
    <scope>NUCLEOTIDE SEQUENCE [LARGE SCALE GENOMIC DNA]</scope>
    <source>
        <strain evidence="2 3">CCMR0082</strain>
    </source>
</reference>
<comment type="caution">
    <text evidence="2">The sequence shown here is derived from an EMBL/GenBank/DDBJ whole genome shotgun (WGS) entry which is preliminary data.</text>
</comment>
<gene>
    <name evidence="2" type="ORF">D0962_26885</name>
</gene>
<sequence length="271" mass="30060">MSSSTKKPAGSKSAEKPRIHLVSGDKGGTGKSVVSAMLVDYCRSKQQTIQPIDGDMTNPTLSGAYPDAIEMVVSDDRDMRSQLNTIFVSAQKEGKTVIVDLPARSESALSDWFSEYNVLSLAETQGIKFIKWWVTDGDPSTLDLFSKSVKGFPEIRHIFVKNMGLTKPVHWTVLESWPEIGQWQQDGTIEIIEFPWMDKLLISRVRRAQQTFGELADAAATDDILTQGRIQGFLRQGFIALEQTSVFSQEPDKILARKSVASASEKETVSK</sequence>
<evidence type="ECO:0000313" key="3">
    <source>
        <dbReference type="Proteomes" id="UP000473574"/>
    </source>
</evidence>
<proteinExistence type="predicted"/>